<dbReference type="OrthoDB" id="6022628at2759"/>
<proteinExistence type="predicted"/>
<name>A0A5B7JCP9_PORTR</name>
<protein>
    <submittedName>
        <fullName evidence="1">Uncharacterized protein</fullName>
    </submittedName>
</protein>
<comment type="caution">
    <text evidence="1">The sequence shown here is derived from an EMBL/GenBank/DDBJ whole genome shotgun (WGS) entry which is preliminary data.</text>
</comment>
<dbReference type="Proteomes" id="UP000324222">
    <property type="component" value="Unassembled WGS sequence"/>
</dbReference>
<reference evidence="1 2" key="1">
    <citation type="submission" date="2019-05" db="EMBL/GenBank/DDBJ databases">
        <title>Another draft genome of Portunus trituberculatus and its Hox gene families provides insights of decapod evolution.</title>
        <authorList>
            <person name="Jeong J.-H."/>
            <person name="Song I."/>
            <person name="Kim S."/>
            <person name="Choi T."/>
            <person name="Kim D."/>
            <person name="Ryu S."/>
            <person name="Kim W."/>
        </authorList>
    </citation>
    <scope>NUCLEOTIDE SEQUENCE [LARGE SCALE GENOMIC DNA]</scope>
    <source>
        <tissue evidence="1">Muscle</tissue>
    </source>
</reference>
<gene>
    <name evidence="1" type="ORF">E2C01_085725</name>
</gene>
<accession>A0A5B7JCP9</accession>
<evidence type="ECO:0000313" key="2">
    <source>
        <dbReference type="Proteomes" id="UP000324222"/>
    </source>
</evidence>
<dbReference type="EMBL" id="VSRR010085367">
    <property type="protein sequence ID" value="MPC90728.1"/>
    <property type="molecule type" value="Genomic_DNA"/>
</dbReference>
<sequence length="186" mass="20893">MTADITTVGSITMGRKGEKEVIHSGHFMVSDFEADAQDDEENVLLEIPGDIMEESVGPSEQGRIRHQQEQGVITYAKKSSRAKMETLSIDSSLTKLFNAMSIAYRYDNTAGSSCFYYHTTTIATAPLLGTTNANTTTTTSWLVFPLHFLIPLSSLLLSLSLAFNTVAIHMACYYYYYYYYYIFLSF</sequence>
<dbReference type="AlphaFoldDB" id="A0A5B7JCP9"/>
<keyword evidence="2" id="KW-1185">Reference proteome</keyword>
<evidence type="ECO:0000313" key="1">
    <source>
        <dbReference type="EMBL" id="MPC90728.1"/>
    </source>
</evidence>
<organism evidence="1 2">
    <name type="scientific">Portunus trituberculatus</name>
    <name type="common">Swimming crab</name>
    <name type="synonym">Neptunus trituberculatus</name>
    <dbReference type="NCBI Taxonomy" id="210409"/>
    <lineage>
        <taxon>Eukaryota</taxon>
        <taxon>Metazoa</taxon>
        <taxon>Ecdysozoa</taxon>
        <taxon>Arthropoda</taxon>
        <taxon>Crustacea</taxon>
        <taxon>Multicrustacea</taxon>
        <taxon>Malacostraca</taxon>
        <taxon>Eumalacostraca</taxon>
        <taxon>Eucarida</taxon>
        <taxon>Decapoda</taxon>
        <taxon>Pleocyemata</taxon>
        <taxon>Brachyura</taxon>
        <taxon>Eubrachyura</taxon>
        <taxon>Portunoidea</taxon>
        <taxon>Portunidae</taxon>
        <taxon>Portuninae</taxon>
        <taxon>Portunus</taxon>
    </lineage>
</organism>